<name>A0A0B6YVY1_9EUPU</name>
<accession>A0A0B6YVY1</accession>
<proteinExistence type="predicted"/>
<dbReference type="AlphaFoldDB" id="A0A0B6YVY1"/>
<feature type="compositionally biased region" description="Polar residues" evidence="1">
    <location>
        <begin position="67"/>
        <end position="85"/>
    </location>
</feature>
<feature type="non-terminal residue" evidence="2">
    <location>
        <position position="1"/>
    </location>
</feature>
<feature type="region of interest" description="Disordered" evidence="1">
    <location>
        <begin position="62"/>
        <end position="85"/>
    </location>
</feature>
<evidence type="ECO:0000313" key="2">
    <source>
        <dbReference type="EMBL" id="CEK60444.1"/>
    </source>
</evidence>
<dbReference type="EMBL" id="HACG01013579">
    <property type="protein sequence ID" value="CEK60444.1"/>
    <property type="molecule type" value="Transcribed_RNA"/>
</dbReference>
<feature type="non-terminal residue" evidence="2">
    <location>
        <position position="123"/>
    </location>
</feature>
<organism evidence="2">
    <name type="scientific">Arion vulgaris</name>
    <dbReference type="NCBI Taxonomy" id="1028688"/>
    <lineage>
        <taxon>Eukaryota</taxon>
        <taxon>Metazoa</taxon>
        <taxon>Spiralia</taxon>
        <taxon>Lophotrochozoa</taxon>
        <taxon>Mollusca</taxon>
        <taxon>Gastropoda</taxon>
        <taxon>Heterobranchia</taxon>
        <taxon>Euthyneura</taxon>
        <taxon>Panpulmonata</taxon>
        <taxon>Eupulmonata</taxon>
        <taxon>Stylommatophora</taxon>
        <taxon>Helicina</taxon>
        <taxon>Arionoidea</taxon>
        <taxon>Arionidae</taxon>
        <taxon>Arion</taxon>
    </lineage>
</organism>
<evidence type="ECO:0000256" key="1">
    <source>
        <dbReference type="SAM" id="MobiDB-lite"/>
    </source>
</evidence>
<sequence>TFSNMDIPLACRDKSPFGGNIPTACSDKSSFSGDISSAYVNAPHDHTNTFPANMDLTLTNRDKPHANMNNSPHTRTNPGYTGYTDNSSHIDIYPADMDTSVVRNKSLTRTYTDKSSHIHIHGQ</sequence>
<reference evidence="2" key="1">
    <citation type="submission" date="2014-12" db="EMBL/GenBank/DDBJ databases">
        <title>Insight into the proteome of Arion vulgaris.</title>
        <authorList>
            <person name="Aradska J."/>
            <person name="Bulat T."/>
            <person name="Smidak R."/>
            <person name="Sarate P."/>
            <person name="Gangsoo J."/>
            <person name="Sialana F."/>
            <person name="Bilban M."/>
            <person name="Lubec G."/>
        </authorList>
    </citation>
    <scope>NUCLEOTIDE SEQUENCE</scope>
    <source>
        <tissue evidence="2">Skin</tissue>
    </source>
</reference>
<protein>
    <submittedName>
        <fullName evidence="2">Uncharacterized protein</fullName>
    </submittedName>
</protein>
<gene>
    <name evidence="2" type="primary">ORF39392</name>
</gene>